<comment type="similarity">
    <text evidence="1 5 6">Belongs to the peptidase S8 family.</text>
</comment>
<gene>
    <name evidence="9" type="primary">Mo01696</name>
    <name evidence="9" type="ORF">E5Q_01696</name>
</gene>
<dbReference type="AlphaFoldDB" id="G7DWU4"/>
<dbReference type="Pfam" id="PF05922">
    <property type="entry name" value="Inhibitor_I9"/>
    <property type="match status" value="1"/>
</dbReference>
<dbReference type="PANTHER" id="PTHR43806">
    <property type="entry name" value="PEPTIDASE S8"/>
    <property type="match status" value="1"/>
</dbReference>
<dbReference type="InterPro" id="IPR023827">
    <property type="entry name" value="Peptidase_S8_Asp-AS"/>
</dbReference>
<evidence type="ECO:0000256" key="4">
    <source>
        <dbReference type="ARBA" id="ARBA00022825"/>
    </source>
</evidence>
<evidence type="ECO:0000259" key="8">
    <source>
        <dbReference type="Pfam" id="PF05922"/>
    </source>
</evidence>
<reference evidence="9 10" key="1">
    <citation type="journal article" date="2011" name="J. Gen. Appl. Microbiol.">
        <title>Draft genome sequencing of the enigmatic basidiomycete Mixia osmundae.</title>
        <authorList>
            <person name="Nishida H."/>
            <person name="Nagatsuka Y."/>
            <person name="Sugiyama J."/>
        </authorList>
    </citation>
    <scope>NUCLEOTIDE SEQUENCE [LARGE SCALE GENOMIC DNA]</scope>
    <source>
        <strain evidence="10">CBS 9802 / IAM 14324 / JCM 22182 / KY 12970</strain>
    </source>
</reference>
<dbReference type="InterPro" id="IPR036852">
    <property type="entry name" value="Peptidase_S8/S53_dom_sf"/>
</dbReference>
<reference evidence="9 10" key="2">
    <citation type="journal article" date="2012" name="Open Biol.">
        <title>Characteristics of nucleosomes and linker DNA regions on the genome of the basidiomycete Mixia osmundae revealed by mono- and dinucleosome mapping.</title>
        <authorList>
            <person name="Nishida H."/>
            <person name="Kondo S."/>
            <person name="Matsumoto T."/>
            <person name="Suzuki Y."/>
            <person name="Yoshikawa H."/>
            <person name="Taylor T.D."/>
            <person name="Sugiyama J."/>
        </authorList>
    </citation>
    <scope>NUCLEOTIDE SEQUENCE [LARGE SCALE GENOMIC DNA]</scope>
    <source>
        <strain evidence="10">CBS 9802 / IAM 14324 / JCM 22182 / KY 12970</strain>
    </source>
</reference>
<proteinExistence type="inferred from homology"/>
<keyword evidence="10" id="KW-1185">Reference proteome</keyword>
<keyword evidence="4 5" id="KW-0720">Serine protease</keyword>
<evidence type="ECO:0000256" key="2">
    <source>
        <dbReference type="ARBA" id="ARBA00022670"/>
    </source>
</evidence>
<dbReference type="InterPro" id="IPR050131">
    <property type="entry name" value="Peptidase_S8_subtilisin-like"/>
</dbReference>
<dbReference type="PRINTS" id="PR00723">
    <property type="entry name" value="SUBTILISIN"/>
</dbReference>
<organism evidence="9 10">
    <name type="scientific">Mixia osmundae (strain CBS 9802 / IAM 14324 / JCM 22182 / KY 12970)</name>
    <dbReference type="NCBI Taxonomy" id="764103"/>
    <lineage>
        <taxon>Eukaryota</taxon>
        <taxon>Fungi</taxon>
        <taxon>Dikarya</taxon>
        <taxon>Basidiomycota</taxon>
        <taxon>Pucciniomycotina</taxon>
        <taxon>Mixiomycetes</taxon>
        <taxon>Mixiales</taxon>
        <taxon>Mixiaceae</taxon>
        <taxon>Mixia</taxon>
    </lineage>
</organism>
<dbReference type="PANTHER" id="PTHR43806:SF11">
    <property type="entry name" value="CEREVISIN-RELATED"/>
    <property type="match status" value="1"/>
</dbReference>
<evidence type="ECO:0000256" key="3">
    <source>
        <dbReference type="ARBA" id="ARBA00022801"/>
    </source>
</evidence>
<evidence type="ECO:0000313" key="9">
    <source>
        <dbReference type="EMBL" id="GAA95041.1"/>
    </source>
</evidence>
<evidence type="ECO:0008006" key="11">
    <source>
        <dbReference type="Google" id="ProtNLM"/>
    </source>
</evidence>
<dbReference type="EMBL" id="BABT02000054">
    <property type="protein sequence ID" value="GAA95041.1"/>
    <property type="molecule type" value="Genomic_DNA"/>
</dbReference>
<dbReference type="CDD" id="cd04077">
    <property type="entry name" value="Peptidases_S8_PCSK9_ProteinaseK_like"/>
    <property type="match status" value="1"/>
</dbReference>
<dbReference type="InterPro" id="IPR010259">
    <property type="entry name" value="S8pro/Inhibitor_I9"/>
</dbReference>
<feature type="domain" description="Peptidase S8/S53" evidence="7">
    <location>
        <begin position="287"/>
        <end position="517"/>
    </location>
</feature>
<dbReference type="FunCoup" id="G7DWU4">
    <property type="interactions" value="21"/>
</dbReference>
<name>G7DWU4_MIXOS</name>
<evidence type="ECO:0000259" key="7">
    <source>
        <dbReference type="Pfam" id="PF00082"/>
    </source>
</evidence>
<dbReference type="InterPro" id="IPR022398">
    <property type="entry name" value="Peptidase_S8_His-AS"/>
</dbReference>
<dbReference type="FunFam" id="3.40.50.200:FF:000007">
    <property type="entry name" value="Subtilisin-like serine protease"/>
    <property type="match status" value="1"/>
</dbReference>
<dbReference type="PROSITE" id="PS51892">
    <property type="entry name" value="SUBTILASE"/>
    <property type="match status" value="1"/>
</dbReference>
<dbReference type="GO" id="GO:0004252">
    <property type="term" value="F:serine-type endopeptidase activity"/>
    <property type="evidence" value="ECO:0007669"/>
    <property type="project" value="UniProtKB-UniRule"/>
</dbReference>
<dbReference type="Gene3D" id="3.30.70.80">
    <property type="entry name" value="Peptidase S8 propeptide/proteinase inhibitor I9"/>
    <property type="match status" value="1"/>
</dbReference>
<dbReference type="SUPFAM" id="SSF52743">
    <property type="entry name" value="Subtilisin-like"/>
    <property type="match status" value="1"/>
</dbReference>
<dbReference type="PROSITE" id="PS00137">
    <property type="entry name" value="SUBTILASE_HIS"/>
    <property type="match status" value="1"/>
</dbReference>
<dbReference type="InterPro" id="IPR000209">
    <property type="entry name" value="Peptidase_S8/S53_dom"/>
</dbReference>
<dbReference type="InParanoid" id="G7DWU4"/>
<dbReference type="InterPro" id="IPR023828">
    <property type="entry name" value="Peptidase_S8_Ser-AS"/>
</dbReference>
<feature type="active site" description="Charge relay system" evidence="5">
    <location>
        <position position="328"/>
    </location>
</feature>
<dbReference type="STRING" id="764103.G7DWU4"/>
<dbReference type="PROSITE" id="PS00138">
    <property type="entry name" value="SUBTILASE_SER"/>
    <property type="match status" value="1"/>
</dbReference>
<dbReference type="Pfam" id="PF00082">
    <property type="entry name" value="Peptidase_S8"/>
    <property type="match status" value="1"/>
</dbReference>
<comment type="caution">
    <text evidence="9">The sequence shown here is derived from an EMBL/GenBank/DDBJ whole genome shotgun (WGS) entry which is preliminary data.</text>
</comment>
<accession>G7DWU4</accession>
<feature type="domain" description="Inhibitor I9" evidence="8">
    <location>
        <begin position="168"/>
        <end position="240"/>
    </location>
</feature>
<dbReference type="GO" id="GO:0006508">
    <property type="term" value="P:proteolysis"/>
    <property type="evidence" value="ECO:0007669"/>
    <property type="project" value="UniProtKB-KW"/>
</dbReference>
<dbReference type="InterPro" id="IPR034193">
    <property type="entry name" value="PCSK9_ProteinaseK-like"/>
</dbReference>
<evidence type="ECO:0000256" key="5">
    <source>
        <dbReference type="PROSITE-ProRule" id="PRU01240"/>
    </source>
</evidence>
<sequence>MDEGSVALGLRTNGHRYIRQISVPSARVTDKNSQGRVAIAAAAVGASLAWARPSPSILSDLLDSASSASASMQGVALAPLYTPTNPSGEFASSQVNNHGSPKDNIIPDSYLIVLKDDLTDHQIEAHHLAVEQAHAEDVQFRMNEYTAQRQSRQARGPRRHTPTDFSASVSELMEEVESILESITGPSEIQEESFFDFEGLKHKIKMPGFNAYSGHFSERVLDAIRASPLVAFVEKDITVQALDMPQDPSVGITDIEKGAPWGLARISHRKPLSLGTFNKYEYAHDGGEGVDVYVIDTGVNINHEELEGRAKWGKTVPLNDVDQDANGHGSHCAGTIASRKYGVAKKANIIAVKVLGSNGSGTMSDVVAGVAWAATSAVEKMKSAAASNGTHKGSVANMSLGGGKATSLDIAVNRAVKAGLHFAVAAGNDNADACRYSPAAAEDAITVGASTLGDDRAYFSNHGSCVDIFAPGLNILSIWNSGNTSTNVISGTSMASPHIAGLAAYFLSLYPTTFSPTAEDFAAAGVPMPAEAKAFHEAAETIELFSFGTWQRSSQVIMDRLRSYAGRKATATVAKPLDPKVLKKSMERLATKGALAALPANTINFRRRSQHFFRIHRRVRKIPILLTFPSKTCSS</sequence>
<dbReference type="Proteomes" id="UP000009131">
    <property type="component" value="Unassembled WGS sequence"/>
</dbReference>
<dbReference type="InterPro" id="IPR015500">
    <property type="entry name" value="Peptidase_S8_subtilisin-rel"/>
</dbReference>
<evidence type="ECO:0000256" key="1">
    <source>
        <dbReference type="ARBA" id="ARBA00011073"/>
    </source>
</evidence>
<feature type="active site" description="Charge relay system" evidence="5">
    <location>
        <position position="296"/>
    </location>
</feature>
<keyword evidence="3 5" id="KW-0378">Hydrolase</keyword>
<dbReference type="HOGENOM" id="CLU_011263_12_0_1"/>
<evidence type="ECO:0000256" key="6">
    <source>
        <dbReference type="RuleBase" id="RU003355"/>
    </source>
</evidence>
<dbReference type="GO" id="GO:0005615">
    <property type="term" value="C:extracellular space"/>
    <property type="evidence" value="ECO:0007669"/>
    <property type="project" value="TreeGrafter"/>
</dbReference>
<protein>
    <recommendedName>
        <fullName evidence="11">Peptidase S8/S53 domain-containing protein</fullName>
    </recommendedName>
</protein>
<feature type="active site" description="Charge relay system" evidence="5">
    <location>
        <position position="493"/>
    </location>
</feature>
<dbReference type="eggNOG" id="KOG1153">
    <property type="taxonomic scope" value="Eukaryota"/>
</dbReference>
<dbReference type="PROSITE" id="PS00136">
    <property type="entry name" value="SUBTILASE_ASP"/>
    <property type="match status" value="1"/>
</dbReference>
<dbReference type="OrthoDB" id="19448at2759"/>
<evidence type="ECO:0000313" key="10">
    <source>
        <dbReference type="Proteomes" id="UP000009131"/>
    </source>
</evidence>
<dbReference type="Gene3D" id="3.40.50.200">
    <property type="entry name" value="Peptidase S8/S53 domain"/>
    <property type="match status" value="1"/>
</dbReference>
<dbReference type="InterPro" id="IPR037045">
    <property type="entry name" value="S8pro/Inhibitor_I9_sf"/>
</dbReference>
<keyword evidence="2 5" id="KW-0645">Protease</keyword>